<accession>A0A371HJB7</accession>
<evidence type="ECO:0000259" key="1">
    <source>
        <dbReference type="PROSITE" id="PS50994"/>
    </source>
</evidence>
<dbReference type="InterPro" id="IPR036397">
    <property type="entry name" value="RNaseH_sf"/>
</dbReference>
<dbReference type="SUPFAM" id="SSF53098">
    <property type="entry name" value="Ribonuclease H-like"/>
    <property type="match status" value="1"/>
</dbReference>
<dbReference type="PANTHER" id="PTHR47266">
    <property type="entry name" value="ENDONUCLEASE-RELATED"/>
    <property type="match status" value="1"/>
</dbReference>
<dbReference type="InterPro" id="IPR052160">
    <property type="entry name" value="Gypsy_RT_Integrase-like"/>
</dbReference>
<comment type="caution">
    <text evidence="2">The sequence shown here is derived from an EMBL/GenBank/DDBJ whole genome shotgun (WGS) entry which is preliminary data.</text>
</comment>
<dbReference type="Pfam" id="PF00665">
    <property type="entry name" value="rve"/>
    <property type="match status" value="1"/>
</dbReference>
<dbReference type="Proteomes" id="UP000257109">
    <property type="component" value="Unassembled WGS sequence"/>
</dbReference>
<dbReference type="GO" id="GO:0003676">
    <property type="term" value="F:nucleic acid binding"/>
    <property type="evidence" value="ECO:0007669"/>
    <property type="project" value="InterPro"/>
</dbReference>
<dbReference type="Gene3D" id="3.30.420.10">
    <property type="entry name" value="Ribonuclease H-like superfamily/Ribonuclease H"/>
    <property type="match status" value="1"/>
</dbReference>
<dbReference type="PROSITE" id="PS50994">
    <property type="entry name" value="INTEGRASE"/>
    <property type="match status" value="1"/>
</dbReference>
<name>A0A371HJB7_MUCPR</name>
<proteinExistence type="predicted"/>
<dbReference type="InterPro" id="IPR012337">
    <property type="entry name" value="RNaseH-like_sf"/>
</dbReference>
<keyword evidence="3" id="KW-1185">Reference proteome</keyword>
<dbReference type="GO" id="GO:0015074">
    <property type="term" value="P:DNA integration"/>
    <property type="evidence" value="ECO:0007669"/>
    <property type="project" value="InterPro"/>
</dbReference>
<evidence type="ECO:0000313" key="2">
    <source>
        <dbReference type="EMBL" id="RDY02885.1"/>
    </source>
</evidence>
<feature type="domain" description="Integrase catalytic" evidence="1">
    <location>
        <begin position="1"/>
        <end position="146"/>
    </location>
</feature>
<protein>
    <submittedName>
        <fullName evidence="2">Gag-pol</fullName>
    </submittedName>
</protein>
<sequence>MGSFPVSNGYSNILLVVDYMSRWVEAMATKTNDAKVVVNFLKSNIFYRFGVLRALISDQGSHFCNQAMSSLLEKYGMVHRVATTYHPQTNGQVEVFNKEIKKILQKMTNPGRKDWSSHLEDALWAYRTAYQTPLGMSPYRIVFGKAKHLDPYNHLKEFHVVCSTMRPHAISEDYIKMKEFPFSLDGSVKDWLYLQLVLFNTWGDMKRIFLEKFFLASTTTAIWKDICDIRQHSSETLHEY</sequence>
<gene>
    <name evidence="2" type="primary">gag-pol</name>
    <name evidence="2" type="ORF">CR513_13608</name>
</gene>
<dbReference type="InterPro" id="IPR001584">
    <property type="entry name" value="Integrase_cat-core"/>
</dbReference>
<dbReference type="OrthoDB" id="8947436at2759"/>
<dbReference type="EMBL" id="QJKJ01002439">
    <property type="protein sequence ID" value="RDY02885.1"/>
    <property type="molecule type" value="Genomic_DNA"/>
</dbReference>
<dbReference type="AlphaFoldDB" id="A0A371HJB7"/>
<reference evidence="2" key="1">
    <citation type="submission" date="2018-05" db="EMBL/GenBank/DDBJ databases">
        <title>Draft genome of Mucuna pruriens seed.</title>
        <authorList>
            <person name="Nnadi N.E."/>
            <person name="Vos R."/>
            <person name="Hasami M.H."/>
            <person name="Devisetty U.K."/>
            <person name="Aguiy J.C."/>
        </authorList>
    </citation>
    <scope>NUCLEOTIDE SEQUENCE [LARGE SCALE GENOMIC DNA]</scope>
    <source>
        <strain evidence="2">JCA_2017</strain>
    </source>
</reference>
<feature type="non-terminal residue" evidence="2">
    <location>
        <position position="1"/>
    </location>
</feature>
<organism evidence="2 3">
    <name type="scientific">Mucuna pruriens</name>
    <name type="common">Velvet bean</name>
    <name type="synonym">Dolichos pruriens</name>
    <dbReference type="NCBI Taxonomy" id="157652"/>
    <lineage>
        <taxon>Eukaryota</taxon>
        <taxon>Viridiplantae</taxon>
        <taxon>Streptophyta</taxon>
        <taxon>Embryophyta</taxon>
        <taxon>Tracheophyta</taxon>
        <taxon>Spermatophyta</taxon>
        <taxon>Magnoliopsida</taxon>
        <taxon>eudicotyledons</taxon>
        <taxon>Gunneridae</taxon>
        <taxon>Pentapetalae</taxon>
        <taxon>rosids</taxon>
        <taxon>fabids</taxon>
        <taxon>Fabales</taxon>
        <taxon>Fabaceae</taxon>
        <taxon>Papilionoideae</taxon>
        <taxon>50 kb inversion clade</taxon>
        <taxon>NPAAA clade</taxon>
        <taxon>indigoferoid/millettioid clade</taxon>
        <taxon>Phaseoleae</taxon>
        <taxon>Mucuna</taxon>
    </lineage>
</organism>
<evidence type="ECO:0000313" key="3">
    <source>
        <dbReference type="Proteomes" id="UP000257109"/>
    </source>
</evidence>